<gene>
    <name evidence="2" type="ORF">PRI8871_03820</name>
</gene>
<dbReference type="Proteomes" id="UP000244904">
    <property type="component" value="Unassembled WGS sequence"/>
</dbReference>
<keyword evidence="3" id="KW-1185">Reference proteome</keyword>
<dbReference type="PROSITE" id="PS50943">
    <property type="entry name" value="HTH_CROC1"/>
    <property type="match status" value="1"/>
</dbReference>
<sequence length="159" mass="17665">MTYGISAEWSKKMLAFDEHVTPGAGALATRPHVDPDAVSLRVEETRLVFGHFINVARRQRRLTIEKLADDADIEVGELLSIEQDPHYEPDLRTVWGLSNALDLPQPKLMELAGLAVPKEGHWLEEVTRYAARSAPIKDVTPDEQAFHDAVVAALTMKAT</sequence>
<dbReference type="SUPFAM" id="SSF47413">
    <property type="entry name" value="lambda repressor-like DNA-binding domains"/>
    <property type="match status" value="1"/>
</dbReference>
<name>A0A2R8B144_9RHOB</name>
<dbReference type="OrthoDB" id="7851911at2"/>
<proteinExistence type="predicted"/>
<dbReference type="GO" id="GO:0003677">
    <property type="term" value="F:DNA binding"/>
    <property type="evidence" value="ECO:0007669"/>
    <property type="project" value="InterPro"/>
</dbReference>
<feature type="domain" description="HTH cro/C1-type" evidence="1">
    <location>
        <begin position="53"/>
        <end position="108"/>
    </location>
</feature>
<reference evidence="3" key="1">
    <citation type="submission" date="2018-03" db="EMBL/GenBank/DDBJ databases">
        <authorList>
            <person name="Rodrigo-Torres L."/>
            <person name="Arahal R. D."/>
            <person name="Lucena T."/>
        </authorList>
    </citation>
    <scope>NUCLEOTIDE SEQUENCE [LARGE SCALE GENOMIC DNA]</scope>
    <source>
        <strain evidence="3">CECT 8871</strain>
    </source>
</reference>
<dbReference type="InterPro" id="IPR001387">
    <property type="entry name" value="Cro/C1-type_HTH"/>
</dbReference>
<organism evidence="2 3">
    <name type="scientific">Pseudoprimorskyibacter insulae</name>
    <dbReference type="NCBI Taxonomy" id="1695997"/>
    <lineage>
        <taxon>Bacteria</taxon>
        <taxon>Pseudomonadati</taxon>
        <taxon>Pseudomonadota</taxon>
        <taxon>Alphaproteobacteria</taxon>
        <taxon>Rhodobacterales</taxon>
        <taxon>Paracoccaceae</taxon>
        <taxon>Pseudoprimorskyibacter</taxon>
    </lineage>
</organism>
<dbReference type="AlphaFoldDB" id="A0A2R8B144"/>
<evidence type="ECO:0000313" key="2">
    <source>
        <dbReference type="EMBL" id="SPF81992.1"/>
    </source>
</evidence>
<dbReference type="EMBL" id="OMOJ01000018">
    <property type="protein sequence ID" value="SPF81992.1"/>
    <property type="molecule type" value="Genomic_DNA"/>
</dbReference>
<dbReference type="InterPro" id="IPR010982">
    <property type="entry name" value="Lambda_DNA-bd_dom_sf"/>
</dbReference>
<dbReference type="Gene3D" id="1.10.260.40">
    <property type="entry name" value="lambda repressor-like DNA-binding domains"/>
    <property type="match status" value="1"/>
</dbReference>
<evidence type="ECO:0000259" key="1">
    <source>
        <dbReference type="PROSITE" id="PS50943"/>
    </source>
</evidence>
<dbReference type="CDD" id="cd00093">
    <property type="entry name" value="HTH_XRE"/>
    <property type="match status" value="1"/>
</dbReference>
<dbReference type="RefSeq" id="WP_009574258.1">
    <property type="nucleotide sequence ID" value="NZ_OMOJ01000018.1"/>
</dbReference>
<accession>A0A2R8B144</accession>
<evidence type="ECO:0000313" key="3">
    <source>
        <dbReference type="Proteomes" id="UP000244904"/>
    </source>
</evidence>
<protein>
    <recommendedName>
        <fullName evidence="1">HTH cro/C1-type domain-containing protein</fullName>
    </recommendedName>
</protein>